<evidence type="ECO:0000256" key="6">
    <source>
        <dbReference type="ARBA" id="ARBA00023136"/>
    </source>
</evidence>
<feature type="transmembrane region" description="Helical" evidence="7">
    <location>
        <begin position="317"/>
        <end position="339"/>
    </location>
</feature>
<dbReference type="PANTHER" id="PTHR43823">
    <property type="entry name" value="SPORULATION PROTEIN YKVU"/>
    <property type="match status" value="1"/>
</dbReference>
<feature type="transmembrane region" description="Helical" evidence="7">
    <location>
        <begin position="359"/>
        <end position="380"/>
    </location>
</feature>
<dbReference type="InterPro" id="IPR048279">
    <property type="entry name" value="MdtK-like"/>
</dbReference>
<dbReference type="RefSeq" id="WP_162205860.1">
    <property type="nucleotide sequence ID" value="NZ_VIRB01000120.1"/>
</dbReference>
<organism evidence="8 9">
    <name type="scientific">Schaedlerella arabinosiphila</name>
    <dbReference type="NCBI Taxonomy" id="2044587"/>
    <lineage>
        <taxon>Bacteria</taxon>
        <taxon>Bacillati</taxon>
        <taxon>Bacillota</taxon>
        <taxon>Clostridia</taxon>
        <taxon>Lachnospirales</taxon>
        <taxon>Lachnospiraceae</taxon>
        <taxon>Schaedlerella</taxon>
    </lineage>
</organism>
<feature type="transmembrane region" description="Helical" evidence="7">
    <location>
        <begin position="90"/>
        <end position="113"/>
    </location>
</feature>
<comment type="subcellular location">
    <subcellularLocation>
        <location evidence="1">Cell membrane</location>
        <topology evidence="1">Multi-pass membrane protein</topology>
    </subcellularLocation>
</comment>
<dbReference type="GO" id="GO:0042910">
    <property type="term" value="F:xenobiotic transmembrane transporter activity"/>
    <property type="evidence" value="ECO:0007669"/>
    <property type="project" value="InterPro"/>
</dbReference>
<feature type="transmembrane region" description="Helical" evidence="7">
    <location>
        <begin position="387"/>
        <end position="407"/>
    </location>
</feature>
<evidence type="ECO:0000256" key="5">
    <source>
        <dbReference type="ARBA" id="ARBA00022989"/>
    </source>
</evidence>
<proteinExistence type="predicted"/>
<keyword evidence="4 7" id="KW-0812">Transmembrane</keyword>
<keyword evidence="2" id="KW-0813">Transport</keyword>
<dbReference type="GO" id="GO:0015297">
    <property type="term" value="F:antiporter activity"/>
    <property type="evidence" value="ECO:0007669"/>
    <property type="project" value="InterPro"/>
</dbReference>
<accession>A0A9X5CAN0</accession>
<keyword evidence="3" id="KW-1003">Cell membrane</keyword>
<dbReference type="InterPro" id="IPR002528">
    <property type="entry name" value="MATE_fam"/>
</dbReference>
<feature type="transmembrane region" description="Helical" evidence="7">
    <location>
        <begin position="413"/>
        <end position="433"/>
    </location>
</feature>
<evidence type="ECO:0000256" key="4">
    <source>
        <dbReference type="ARBA" id="ARBA00022692"/>
    </source>
</evidence>
<feature type="transmembrane region" description="Helical" evidence="7">
    <location>
        <begin position="269"/>
        <end position="289"/>
    </location>
</feature>
<name>A0A9X5CAN0_9FIRM</name>
<gene>
    <name evidence="8" type="ORF">FMM80_19720</name>
</gene>
<comment type="caution">
    <text evidence="8">The sequence shown here is derived from an EMBL/GenBank/DDBJ whole genome shotgun (WGS) entry which is preliminary data.</text>
</comment>
<dbReference type="GO" id="GO:0005886">
    <property type="term" value="C:plasma membrane"/>
    <property type="evidence" value="ECO:0007669"/>
    <property type="project" value="UniProtKB-SubCell"/>
</dbReference>
<dbReference type="Pfam" id="PF01554">
    <property type="entry name" value="MatE"/>
    <property type="match status" value="2"/>
</dbReference>
<feature type="transmembrane region" description="Helical" evidence="7">
    <location>
        <begin position="14"/>
        <end position="34"/>
    </location>
</feature>
<evidence type="ECO:0000256" key="2">
    <source>
        <dbReference type="ARBA" id="ARBA00022448"/>
    </source>
</evidence>
<keyword evidence="6 7" id="KW-0472">Membrane</keyword>
<dbReference type="InterPro" id="IPR051327">
    <property type="entry name" value="MATE_MepA_subfamily"/>
</dbReference>
<reference evidence="8 9" key="1">
    <citation type="submission" date="2019-07" db="EMBL/GenBank/DDBJ databases">
        <title>Draft genome sequences of 15 bacterial species constituting the stable defined intestinal microbiota of the GM15 gnotobiotic mouse model.</title>
        <authorList>
            <person name="Elie C."/>
            <person name="Mathieu A."/>
            <person name="Saliou A."/>
            <person name="Darnaud M."/>
            <person name="Leulier F."/>
            <person name="Tamellini A."/>
        </authorList>
    </citation>
    <scope>NUCLEOTIDE SEQUENCE [LARGE SCALE GENOMIC DNA]</scope>
    <source>
        <strain evidence="9">ASF 502</strain>
    </source>
</reference>
<dbReference type="PIRSF" id="PIRSF006603">
    <property type="entry name" value="DinF"/>
    <property type="match status" value="1"/>
</dbReference>
<dbReference type="EMBL" id="VIRB01000120">
    <property type="protein sequence ID" value="NDO70753.1"/>
    <property type="molecule type" value="Genomic_DNA"/>
</dbReference>
<dbReference type="Proteomes" id="UP000474104">
    <property type="component" value="Unassembled WGS sequence"/>
</dbReference>
<evidence type="ECO:0000256" key="3">
    <source>
        <dbReference type="ARBA" id="ARBA00022475"/>
    </source>
</evidence>
<dbReference type="PANTHER" id="PTHR43823:SF3">
    <property type="entry name" value="MULTIDRUG EXPORT PROTEIN MEPA"/>
    <property type="match status" value="1"/>
</dbReference>
<dbReference type="AlphaFoldDB" id="A0A9X5CAN0"/>
<evidence type="ECO:0000313" key="9">
    <source>
        <dbReference type="Proteomes" id="UP000474104"/>
    </source>
</evidence>
<protein>
    <submittedName>
        <fullName evidence="8">MATE family efflux transporter</fullName>
    </submittedName>
</protein>
<dbReference type="NCBIfam" id="TIGR00797">
    <property type="entry name" value="matE"/>
    <property type="match status" value="1"/>
</dbReference>
<evidence type="ECO:0000313" key="8">
    <source>
        <dbReference type="EMBL" id="NDO70753.1"/>
    </source>
</evidence>
<evidence type="ECO:0000256" key="7">
    <source>
        <dbReference type="SAM" id="Phobius"/>
    </source>
</evidence>
<feature type="transmembrane region" description="Helical" evidence="7">
    <location>
        <begin position="133"/>
        <end position="157"/>
    </location>
</feature>
<evidence type="ECO:0000256" key="1">
    <source>
        <dbReference type="ARBA" id="ARBA00004651"/>
    </source>
</evidence>
<feature type="transmembrane region" description="Helical" evidence="7">
    <location>
        <begin position="54"/>
        <end position="78"/>
    </location>
</feature>
<feature type="transmembrane region" description="Helical" evidence="7">
    <location>
        <begin position="169"/>
        <end position="191"/>
    </location>
</feature>
<sequence>MRIQLSDHFTYKRLLRFTIPSIIMMICTSVYSIVDGLFVSNYVGTTPFAALNLMMPLLMGISTVGFMIGTGGSALVAIKLGEGEREKANAYFSMLIYILIGVGLAVAVTAFLLMRPIAYAIGATDAMIEYCVLYGRILCVSLTGFMLQIAFQSFFIVAEKPELSLKMSLISGITNVILDYLFIVVFGWGLAGAGAATAAGEIIGGLGPILYFSRENNSLLRLGKPCFDGRVLLKTCTNGSSELMTNISSSIVNILYNYQLMRLAGEDGVAAYGVIMYVTFIFAAVNIGYSIGSAPVVSYNYGAGNQKELKNIFRKSVVAIGSAGITMTILAELLSYPMTRVFVGYDPDLFAMTCRGLRLYSLSFLLSGTNIWGSGFFTALGDGGVSALISFLRTLLFQVSMVLLLPVFLKLDWVWLAIVAAESLALFVTAVFLTRKRKKYHYA</sequence>
<keyword evidence="5 7" id="KW-1133">Transmembrane helix</keyword>